<comment type="cofactor">
    <cofactor evidence="1">
        <name>[2Fe-2S] cluster</name>
        <dbReference type="ChEBI" id="CHEBI:190135"/>
    </cofactor>
    <text evidence="1">Binds 1 [2Fe-2S] cluster per subunit.</text>
</comment>
<dbReference type="Proteomes" id="UP000070565">
    <property type="component" value="Unassembled WGS sequence"/>
</dbReference>
<dbReference type="Gene3D" id="3.40.50.80">
    <property type="entry name" value="Nucleotide-binding domain of ferredoxin-NADP reductase (FNR) module"/>
    <property type="match status" value="1"/>
</dbReference>
<dbReference type="Pfam" id="PF00175">
    <property type="entry name" value="NAD_binding_1"/>
    <property type="match status" value="1"/>
</dbReference>
<evidence type="ECO:0000256" key="1">
    <source>
        <dbReference type="PIRSR" id="PIRSR006816-2"/>
    </source>
</evidence>
<reference evidence="3 4" key="1">
    <citation type="journal article" date="2016" name="Sci. Rep.">
        <title>Metabolic traits of an uncultured archaeal lineage -MSBL1- from brine pools of the Red Sea.</title>
        <authorList>
            <person name="Mwirichia R."/>
            <person name="Alam I."/>
            <person name="Rashid M."/>
            <person name="Vinu M."/>
            <person name="Ba-Alawi W."/>
            <person name="Anthony Kamau A."/>
            <person name="Kamanda Ngugi D."/>
            <person name="Goker M."/>
            <person name="Klenk H.P."/>
            <person name="Bajic V."/>
            <person name="Stingl U."/>
        </authorList>
    </citation>
    <scope>NUCLEOTIDE SEQUENCE [LARGE SCALE GENOMIC DNA]</scope>
    <source>
        <strain evidence="3">SCGC-AAA261F19</strain>
    </source>
</reference>
<dbReference type="Pfam" id="PF10418">
    <property type="entry name" value="DHODB_Fe-S_bind"/>
    <property type="match status" value="1"/>
</dbReference>
<keyword evidence="1" id="KW-0479">Metal-binding</keyword>
<dbReference type="SUPFAM" id="SSF52343">
    <property type="entry name" value="Ferredoxin reductase-like, C-terminal NADP-linked domain"/>
    <property type="match status" value="1"/>
</dbReference>
<name>A0A133V897_9EURY</name>
<dbReference type="AlphaFoldDB" id="A0A133V897"/>
<dbReference type="InterPro" id="IPR017927">
    <property type="entry name" value="FAD-bd_FR_type"/>
</dbReference>
<gene>
    <name evidence="3" type="ORF">AKJ45_03385</name>
</gene>
<dbReference type="InterPro" id="IPR001433">
    <property type="entry name" value="OxRdtase_FAD/NAD-bd"/>
</dbReference>
<dbReference type="NCBIfam" id="NF000796">
    <property type="entry name" value="PRK00054.1-1"/>
    <property type="match status" value="1"/>
</dbReference>
<keyword evidence="1" id="KW-0001">2Fe-2S</keyword>
<dbReference type="PANTHER" id="PTHR43513">
    <property type="entry name" value="DIHYDROOROTATE DEHYDROGENASE B (NAD(+)), ELECTRON TRANSFER SUBUNIT"/>
    <property type="match status" value="1"/>
</dbReference>
<evidence type="ECO:0000313" key="3">
    <source>
        <dbReference type="EMBL" id="KXB02655.1"/>
    </source>
</evidence>
<organism evidence="3 4">
    <name type="scientific">candidate division MSBL1 archaeon SCGC-AAA261F19</name>
    <dbReference type="NCBI Taxonomy" id="1698275"/>
    <lineage>
        <taxon>Archaea</taxon>
        <taxon>Methanobacteriati</taxon>
        <taxon>Methanobacteriota</taxon>
        <taxon>candidate division MSBL1</taxon>
    </lineage>
</organism>
<dbReference type="GO" id="GO:0050660">
    <property type="term" value="F:flavin adenine dinucleotide binding"/>
    <property type="evidence" value="ECO:0007669"/>
    <property type="project" value="InterPro"/>
</dbReference>
<dbReference type="SUPFAM" id="SSF63380">
    <property type="entry name" value="Riboflavin synthase domain-like"/>
    <property type="match status" value="1"/>
</dbReference>
<dbReference type="GO" id="GO:0016491">
    <property type="term" value="F:oxidoreductase activity"/>
    <property type="evidence" value="ECO:0007669"/>
    <property type="project" value="InterPro"/>
</dbReference>
<dbReference type="InterPro" id="IPR019480">
    <property type="entry name" value="Dihydroorotate_DH_Fe-S-bd"/>
</dbReference>
<dbReference type="GO" id="GO:0006221">
    <property type="term" value="P:pyrimidine nucleotide biosynthetic process"/>
    <property type="evidence" value="ECO:0007669"/>
    <property type="project" value="InterPro"/>
</dbReference>
<dbReference type="PIRSF" id="PIRSF006816">
    <property type="entry name" value="Cyc3_hyd_g"/>
    <property type="match status" value="1"/>
</dbReference>
<keyword evidence="4" id="KW-1185">Reference proteome</keyword>
<dbReference type="InterPro" id="IPR017938">
    <property type="entry name" value="Riboflavin_synthase-like_b-brl"/>
</dbReference>
<dbReference type="PANTHER" id="PTHR43513:SF3">
    <property type="entry name" value="DIHYDROOROTATE DEHYDROGENASE B (NAD(+)), ELECTRON TRANSFER SUBUNIT-RELATED"/>
    <property type="match status" value="1"/>
</dbReference>
<keyword evidence="1" id="KW-0411">Iron-sulfur</keyword>
<dbReference type="InterPro" id="IPR050353">
    <property type="entry name" value="PyrK_electron_transfer"/>
</dbReference>
<dbReference type="GO" id="GO:0051537">
    <property type="term" value="F:2 iron, 2 sulfur cluster binding"/>
    <property type="evidence" value="ECO:0007669"/>
    <property type="project" value="UniProtKB-KW"/>
</dbReference>
<dbReference type="EMBL" id="LHXZ01000055">
    <property type="protein sequence ID" value="KXB02655.1"/>
    <property type="molecule type" value="Genomic_DNA"/>
</dbReference>
<feature type="binding site" evidence="1">
    <location>
        <position position="230"/>
    </location>
    <ligand>
        <name>[2Fe-2S] cluster</name>
        <dbReference type="ChEBI" id="CHEBI:190135"/>
    </ligand>
</feature>
<accession>A0A133V897</accession>
<sequence>MGGFPPVKHRPRVLQIKKIVEETPTIKSFHVDCPDIASASEPGQFVMLWVIGVDEVPMSVSWVVEGRILGLTVEKVGDATSRLHELREGDLIGVRGPYGRGFDLSPQKLLMVGGGCGVSPIAFAAERALSMKRDVAVVLAAKTVDELLFRSRLEKLDIDLFTVTEDGSAGTMGIASKGVEKVLSENKKFDFCFVCGPELMMMDVAELVHESGISVQVSLDRYIKCGVGLCGQCCLDPSGVRVCCEGPVFSYEKIKDGEFGEYRRDAAGVKKEF</sequence>
<proteinExistence type="predicted"/>
<protein>
    <recommendedName>
        <fullName evidence="2">FAD-binding FR-type domain-containing protein</fullName>
    </recommendedName>
</protein>
<keyword evidence="1" id="KW-0408">Iron</keyword>
<feature type="binding site" evidence="1">
    <location>
        <position position="243"/>
    </location>
    <ligand>
        <name>[2Fe-2S] cluster</name>
        <dbReference type="ChEBI" id="CHEBI:190135"/>
    </ligand>
</feature>
<evidence type="ECO:0000259" key="2">
    <source>
        <dbReference type="PROSITE" id="PS51384"/>
    </source>
</evidence>
<dbReference type="InterPro" id="IPR012165">
    <property type="entry name" value="Cyt_c3_hydrogenase_gsu"/>
</dbReference>
<dbReference type="InterPro" id="IPR039261">
    <property type="entry name" value="FNR_nucleotide-bd"/>
</dbReference>
<feature type="binding site" evidence="1">
    <location>
        <position position="233"/>
    </location>
    <ligand>
        <name>[2Fe-2S] cluster</name>
        <dbReference type="ChEBI" id="CHEBI:190135"/>
    </ligand>
</feature>
<dbReference type="PROSITE" id="PS51384">
    <property type="entry name" value="FAD_FR"/>
    <property type="match status" value="1"/>
</dbReference>
<evidence type="ECO:0000313" key="4">
    <source>
        <dbReference type="Proteomes" id="UP000070565"/>
    </source>
</evidence>
<feature type="domain" description="FAD-binding FR-type" evidence="2">
    <location>
        <begin position="9"/>
        <end position="104"/>
    </location>
</feature>
<feature type="binding site" evidence="1">
    <location>
        <position position="225"/>
    </location>
    <ligand>
        <name>[2Fe-2S] cluster</name>
        <dbReference type="ChEBI" id="CHEBI:190135"/>
    </ligand>
</feature>
<dbReference type="GO" id="GO:0046872">
    <property type="term" value="F:metal ion binding"/>
    <property type="evidence" value="ECO:0007669"/>
    <property type="project" value="UniProtKB-KW"/>
</dbReference>
<comment type="caution">
    <text evidence="3">The sequence shown here is derived from an EMBL/GenBank/DDBJ whole genome shotgun (WGS) entry which is preliminary data.</text>
</comment>
<dbReference type="Gene3D" id="2.40.30.10">
    <property type="entry name" value="Translation factors"/>
    <property type="match status" value="1"/>
</dbReference>